<evidence type="ECO:0000313" key="2">
    <source>
        <dbReference type="EMBL" id="SOC80863.1"/>
    </source>
</evidence>
<gene>
    <name evidence="2" type="ORF">SAMN06296241_2426</name>
</gene>
<accession>A0A285X696</accession>
<name>A0A285X696_9FLAO</name>
<sequence>MRNLIFIFLSIVMFGCNDQKSTTSNAADVNKQDTTTADLPPGNIQEERDAVQTEKEQPRIAAVLDGRYHKIENGKATADCNCNCIEINFDAPTEWCIDKDKLYITARTQKTGDNTADVFFVSANREIKPDRKMPWDDFDTNTPVANLTFTPDGGVELDWLGFAVDGEVATDYALYGKKTLEGTYKKE</sequence>
<evidence type="ECO:0000256" key="1">
    <source>
        <dbReference type="SAM" id="MobiDB-lite"/>
    </source>
</evidence>
<dbReference type="Proteomes" id="UP000219193">
    <property type="component" value="Unassembled WGS sequence"/>
</dbReference>
<dbReference type="AlphaFoldDB" id="A0A285X696"/>
<feature type="compositionally biased region" description="Polar residues" evidence="1">
    <location>
        <begin position="22"/>
        <end position="37"/>
    </location>
</feature>
<dbReference type="OrthoDB" id="1429961at2"/>
<proteinExistence type="predicted"/>
<feature type="region of interest" description="Disordered" evidence="1">
    <location>
        <begin position="22"/>
        <end position="56"/>
    </location>
</feature>
<feature type="compositionally biased region" description="Basic and acidic residues" evidence="1">
    <location>
        <begin position="45"/>
        <end position="56"/>
    </location>
</feature>
<reference evidence="3" key="1">
    <citation type="submission" date="2017-09" db="EMBL/GenBank/DDBJ databases">
        <authorList>
            <person name="Varghese N."/>
            <person name="Submissions S."/>
        </authorList>
    </citation>
    <scope>NUCLEOTIDE SEQUENCE [LARGE SCALE GENOMIC DNA]</scope>
    <source>
        <strain evidence="3">CGMCC 1.12641</strain>
    </source>
</reference>
<dbReference type="RefSeq" id="WP_143544534.1">
    <property type="nucleotide sequence ID" value="NZ_OCMF01000003.1"/>
</dbReference>
<organism evidence="2 3">
    <name type="scientific">Salinimicrobium sediminis</name>
    <dbReference type="NCBI Taxonomy" id="1343891"/>
    <lineage>
        <taxon>Bacteria</taxon>
        <taxon>Pseudomonadati</taxon>
        <taxon>Bacteroidota</taxon>
        <taxon>Flavobacteriia</taxon>
        <taxon>Flavobacteriales</taxon>
        <taxon>Flavobacteriaceae</taxon>
        <taxon>Salinimicrobium</taxon>
    </lineage>
</organism>
<dbReference type="EMBL" id="OCMF01000003">
    <property type="protein sequence ID" value="SOC80863.1"/>
    <property type="molecule type" value="Genomic_DNA"/>
</dbReference>
<dbReference type="PROSITE" id="PS51257">
    <property type="entry name" value="PROKAR_LIPOPROTEIN"/>
    <property type="match status" value="1"/>
</dbReference>
<keyword evidence="3" id="KW-1185">Reference proteome</keyword>
<protein>
    <submittedName>
        <fullName evidence="2">Uncharacterized protein</fullName>
    </submittedName>
</protein>
<evidence type="ECO:0000313" key="3">
    <source>
        <dbReference type="Proteomes" id="UP000219193"/>
    </source>
</evidence>